<dbReference type="InterPro" id="IPR000836">
    <property type="entry name" value="PRTase_dom"/>
</dbReference>
<keyword evidence="6 7" id="KW-0315">Glutamine amidotransferase</keyword>
<comment type="cofactor">
    <cofactor evidence="7 10">
        <name>Mg(2+)</name>
        <dbReference type="ChEBI" id="CHEBI:18420"/>
    </cofactor>
    <text evidence="7 10">Binds 1 Mg(2+) ion per subunit.</text>
</comment>
<dbReference type="CDD" id="cd06223">
    <property type="entry name" value="PRTases_typeI"/>
    <property type="match status" value="1"/>
</dbReference>
<dbReference type="InterPro" id="IPR035584">
    <property type="entry name" value="PurF_N"/>
</dbReference>
<dbReference type="OrthoDB" id="9801213at2"/>
<feature type="binding site" evidence="7 11">
    <location>
        <position position="426"/>
    </location>
    <ligand>
        <name>[4Fe-4S] cluster</name>
        <dbReference type="ChEBI" id="CHEBI:49883"/>
    </ligand>
</feature>
<dbReference type="PANTHER" id="PTHR11907">
    <property type="entry name" value="AMIDOPHOSPHORIBOSYLTRANSFERASE"/>
    <property type="match status" value="1"/>
</dbReference>
<comment type="similarity">
    <text evidence="2 7 8">In the C-terminal section; belongs to the purine/pyrimidine phosphoribosyltransferase family.</text>
</comment>
<dbReference type="InterPro" id="IPR029055">
    <property type="entry name" value="Ntn_hydrolases_N"/>
</dbReference>
<evidence type="ECO:0000259" key="13">
    <source>
        <dbReference type="PROSITE" id="PS51278"/>
    </source>
</evidence>
<evidence type="ECO:0000256" key="5">
    <source>
        <dbReference type="ARBA" id="ARBA00022755"/>
    </source>
</evidence>
<dbReference type="EC" id="2.4.2.14" evidence="7"/>
<comment type="pathway">
    <text evidence="1 7 8">Purine metabolism; IMP biosynthesis via de novo pathway; N(1)-(5-phospho-D-ribosyl)glycinamide from 5-phospho-alpha-D-ribose 1-diphosphate: step 1/2.</text>
</comment>
<evidence type="ECO:0000256" key="12">
    <source>
        <dbReference type="SAM" id="MobiDB-lite"/>
    </source>
</evidence>
<evidence type="ECO:0000256" key="9">
    <source>
        <dbReference type="PIRSR" id="PIRSR000485-1"/>
    </source>
</evidence>
<evidence type="ECO:0000313" key="14">
    <source>
        <dbReference type="EMBL" id="AKV03670.1"/>
    </source>
</evidence>
<dbReference type="HAMAP" id="MF_01931">
    <property type="entry name" value="PurF"/>
    <property type="match status" value="1"/>
</dbReference>
<keyword evidence="3 7" id="KW-0328">Glycosyltransferase</keyword>
<keyword evidence="15" id="KW-1185">Reference proteome</keyword>
<dbReference type="PROSITE" id="PS51278">
    <property type="entry name" value="GATASE_TYPE_2"/>
    <property type="match status" value="1"/>
</dbReference>
<feature type="binding site" evidence="7 10">
    <location>
        <position position="327"/>
    </location>
    <ligand>
        <name>Mg(2+)</name>
        <dbReference type="ChEBI" id="CHEBI:18420"/>
    </ligand>
</feature>
<dbReference type="RefSeq" id="WP_146654401.1">
    <property type="nucleotide sequence ID" value="NZ_CP012333.1"/>
</dbReference>
<feature type="binding site" evidence="7 11">
    <location>
        <position position="485"/>
    </location>
    <ligand>
        <name>[4Fe-4S] cluster</name>
        <dbReference type="ChEBI" id="CHEBI:49883"/>
    </ligand>
</feature>
<feature type="active site" description="Nucleophile" evidence="7 9">
    <location>
        <position position="43"/>
    </location>
</feature>
<feature type="binding site" evidence="7 11">
    <location>
        <position position="280"/>
    </location>
    <ligand>
        <name>[4Fe-4S] cluster</name>
        <dbReference type="ChEBI" id="CHEBI:49883"/>
    </ligand>
</feature>
<evidence type="ECO:0000256" key="3">
    <source>
        <dbReference type="ARBA" id="ARBA00022676"/>
    </source>
</evidence>
<keyword evidence="5 7" id="KW-0658">Purine biosynthesis</keyword>
<keyword evidence="7 10" id="KW-0460">Magnesium</keyword>
<evidence type="ECO:0000256" key="10">
    <source>
        <dbReference type="PIRSR" id="PIRSR000485-2"/>
    </source>
</evidence>
<dbReference type="InterPro" id="IPR005854">
    <property type="entry name" value="PurF"/>
</dbReference>
<reference evidence="14 15" key="1">
    <citation type="submission" date="2015-08" db="EMBL/GenBank/DDBJ databases">
        <authorList>
            <person name="Babu N.S."/>
            <person name="Beckwith C.J."/>
            <person name="Beseler K.G."/>
            <person name="Brison A."/>
            <person name="Carone J.V."/>
            <person name="Caskin T.P."/>
            <person name="Diamond M."/>
            <person name="Durham M.E."/>
            <person name="Foxe J.M."/>
            <person name="Go M."/>
            <person name="Henderson B.A."/>
            <person name="Jones I.B."/>
            <person name="McGettigan J.A."/>
            <person name="Micheletti S.J."/>
            <person name="Nasrallah M.E."/>
            <person name="Ortiz D."/>
            <person name="Piller C.R."/>
            <person name="Privatt S.R."/>
            <person name="Schneider S.L."/>
            <person name="Sharp S."/>
            <person name="Smith T.C."/>
            <person name="Stanton J.D."/>
            <person name="Ullery H.E."/>
            <person name="Wilson R.J."/>
            <person name="Serrano M.G."/>
            <person name="Buck G."/>
            <person name="Lee V."/>
            <person name="Wang Y."/>
            <person name="Carvalho R."/>
            <person name="Voegtly L."/>
            <person name="Shi R."/>
            <person name="Duckworth R."/>
            <person name="Johnson A."/>
            <person name="Loviza R."/>
            <person name="Walstead R."/>
            <person name="Shah Z."/>
            <person name="Kiflezghi M."/>
            <person name="Wade K."/>
            <person name="Ball S.L."/>
            <person name="Bradley K.W."/>
            <person name="Asai D.J."/>
            <person name="Bowman C.A."/>
            <person name="Russell D.A."/>
            <person name="Pope W.H."/>
            <person name="Jacobs-Sera D."/>
            <person name="Hendrix R.W."/>
            <person name="Hatfull G.F."/>
        </authorList>
    </citation>
    <scope>NUCLEOTIDE SEQUENCE [LARGE SCALE GENOMIC DNA]</scope>
    <source>
        <strain evidence="14 15">DSM 27648</strain>
    </source>
</reference>
<dbReference type="InterPro" id="IPR017932">
    <property type="entry name" value="GATase_2_dom"/>
</dbReference>
<dbReference type="EMBL" id="CP012333">
    <property type="protein sequence ID" value="AKV03670.1"/>
    <property type="molecule type" value="Genomic_DNA"/>
</dbReference>
<evidence type="ECO:0000256" key="11">
    <source>
        <dbReference type="PIRSR" id="PIRSR000485-3"/>
    </source>
</evidence>
<dbReference type="GO" id="GO:0004044">
    <property type="term" value="F:amidophosphoribosyltransferase activity"/>
    <property type="evidence" value="ECO:0007669"/>
    <property type="project" value="UniProtKB-UniRule"/>
</dbReference>
<evidence type="ECO:0000256" key="7">
    <source>
        <dbReference type="HAMAP-Rule" id="MF_01931"/>
    </source>
</evidence>
<feature type="region of interest" description="Disordered" evidence="12">
    <location>
        <begin position="1"/>
        <end position="31"/>
    </location>
</feature>
<dbReference type="SUPFAM" id="SSF53271">
    <property type="entry name" value="PRTase-like"/>
    <property type="match status" value="1"/>
</dbReference>
<dbReference type="SUPFAM" id="SSF56235">
    <property type="entry name" value="N-terminal nucleophile aminohydrolases (Ntn hydrolases)"/>
    <property type="match status" value="1"/>
</dbReference>
<dbReference type="Proteomes" id="UP000064967">
    <property type="component" value="Chromosome"/>
</dbReference>
<comment type="cofactor">
    <cofactor evidence="7 11">
        <name>[4Fe-4S] cluster</name>
        <dbReference type="ChEBI" id="CHEBI:49883"/>
    </cofactor>
    <text evidence="7 11">Binds 1 [4Fe-4S] cluster per subunit.</text>
</comment>
<comment type="function">
    <text evidence="7">Catalyzes the formation of phosphoribosylamine from phosphoribosylpyrophosphate (PRPP) and glutamine.</text>
</comment>
<dbReference type="Gene3D" id="3.40.50.2020">
    <property type="match status" value="1"/>
</dbReference>
<sequence>MRRHLTILDPSPSARSQSTGPGSGQSPLSAYFDDDDDRFHDECGVFGVFGHTEAANIAYLGLHALQHRGQESAGIVTSDGEGMFAHRSMGLVQDAFSAEQLGKLPGRIAIGHVRYSTAGGSHIRNAQPFAVDYSRGSLAVCHNGTLTNADELRAELEAEGSIFSSTSDTEVLVHLVARSKAVAIEDRVMDALSRVKGAYALLFLTADTIVAVRDPRGIRPLCLGILPSRKDAHVLASEPTSFDLIGAEYVRDVEPGEMLVIDAAGMRSIKLPVDETPARCIFEYVYFARPDSKLNGRSVYEVRKELGRTLAREAAAQADVVIPVPDSGVPSAIGYANELGIPFEMGLIRSHYVGRTFIEPQQSIRHFGVRLKLNPVEQILRGKRVVVIDDSIVRGTTSRKIIKMVRDAGAREVHLRISSPPTQWPCYYGIDTPTRRELIASSHSVEEIARYVTADSLGYISLEGMLSAVTRIGDKSSDPDEGHYCHACFSGRYAIPFSPGPEGAAPAKRRLTGV</sequence>
<feature type="binding site" evidence="7 11">
    <location>
        <position position="488"/>
    </location>
    <ligand>
        <name>[4Fe-4S] cluster</name>
        <dbReference type="ChEBI" id="CHEBI:49883"/>
    </ligand>
</feature>
<feature type="binding site" evidence="7 10">
    <location>
        <position position="389"/>
    </location>
    <ligand>
        <name>Mg(2+)</name>
        <dbReference type="ChEBI" id="CHEBI:18420"/>
    </ligand>
</feature>
<dbReference type="PATRIC" id="fig|1391654.3.peg.10470"/>
<keyword evidence="7 11" id="KW-0411">Iron-sulfur</keyword>
<dbReference type="GO" id="GO:0006189">
    <property type="term" value="P:'de novo' IMP biosynthetic process"/>
    <property type="evidence" value="ECO:0007669"/>
    <property type="project" value="UniProtKB-UniRule"/>
</dbReference>
<evidence type="ECO:0000256" key="8">
    <source>
        <dbReference type="PIRNR" id="PIRNR000485"/>
    </source>
</evidence>
<dbReference type="GO" id="GO:0009113">
    <property type="term" value="P:purine nucleobase biosynthetic process"/>
    <property type="evidence" value="ECO:0007669"/>
    <property type="project" value="UniProtKB-UniRule"/>
</dbReference>
<dbReference type="Gene3D" id="3.60.20.10">
    <property type="entry name" value="Glutamine Phosphoribosylpyrophosphate, subunit 1, domain 1"/>
    <property type="match status" value="1"/>
</dbReference>
<dbReference type="GO" id="GO:0051539">
    <property type="term" value="F:4 iron, 4 sulfur cluster binding"/>
    <property type="evidence" value="ECO:0007669"/>
    <property type="project" value="UniProtKB-KW"/>
</dbReference>
<gene>
    <name evidence="7" type="primary">purF</name>
    <name evidence="14" type="ORF">AKJ09_10333</name>
</gene>
<accession>A0A0K1QE14</accession>
<evidence type="ECO:0000256" key="1">
    <source>
        <dbReference type="ARBA" id="ARBA00005209"/>
    </source>
</evidence>
<dbReference type="InterPro" id="IPR029057">
    <property type="entry name" value="PRTase-like"/>
</dbReference>
<feature type="compositionally biased region" description="Low complexity" evidence="12">
    <location>
        <begin position="16"/>
        <end position="29"/>
    </location>
</feature>
<dbReference type="CDD" id="cd00715">
    <property type="entry name" value="GPATase_N"/>
    <property type="match status" value="1"/>
</dbReference>
<dbReference type="AlphaFoldDB" id="A0A0K1QE14"/>
<dbReference type="UniPathway" id="UPA00074">
    <property type="reaction ID" value="UER00124"/>
</dbReference>
<keyword evidence="7" id="KW-0004">4Fe-4S</keyword>
<keyword evidence="7 10" id="KW-0479">Metal-binding</keyword>
<feature type="domain" description="Glutamine amidotransferase type-2" evidence="13">
    <location>
        <begin position="43"/>
        <end position="264"/>
    </location>
</feature>
<name>A0A0K1QE14_9BACT</name>
<keyword evidence="7 11" id="KW-0408">Iron</keyword>
<evidence type="ECO:0000256" key="2">
    <source>
        <dbReference type="ARBA" id="ARBA00010138"/>
    </source>
</evidence>
<dbReference type="NCBIfam" id="TIGR01134">
    <property type="entry name" value="purF"/>
    <property type="match status" value="1"/>
</dbReference>
<comment type="catalytic activity">
    <reaction evidence="7 8">
        <text>5-phospho-beta-D-ribosylamine + L-glutamate + diphosphate = 5-phospho-alpha-D-ribose 1-diphosphate + L-glutamine + H2O</text>
        <dbReference type="Rhea" id="RHEA:14905"/>
        <dbReference type="ChEBI" id="CHEBI:15377"/>
        <dbReference type="ChEBI" id="CHEBI:29985"/>
        <dbReference type="ChEBI" id="CHEBI:33019"/>
        <dbReference type="ChEBI" id="CHEBI:58017"/>
        <dbReference type="ChEBI" id="CHEBI:58359"/>
        <dbReference type="ChEBI" id="CHEBI:58681"/>
        <dbReference type="EC" id="2.4.2.14"/>
    </reaction>
</comment>
<dbReference type="Pfam" id="PF13522">
    <property type="entry name" value="GATase_6"/>
    <property type="match status" value="1"/>
</dbReference>
<dbReference type="KEGG" id="llu:AKJ09_10333"/>
<dbReference type="GO" id="GO:0000287">
    <property type="term" value="F:magnesium ion binding"/>
    <property type="evidence" value="ECO:0007669"/>
    <property type="project" value="UniProtKB-UniRule"/>
</dbReference>
<organism evidence="14 15">
    <name type="scientific">Labilithrix luteola</name>
    <dbReference type="NCBI Taxonomy" id="1391654"/>
    <lineage>
        <taxon>Bacteria</taxon>
        <taxon>Pseudomonadati</taxon>
        <taxon>Myxococcota</taxon>
        <taxon>Polyangia</taxon>
        <taxon>Polyangiales</taxon>
        <taxon>Labilitrichaceae</taxon>
        <taxon>Labilithrix</taxon>
    </lineage>
</organism>
<proteinExistence type="inferred from homology"/>
<keyword evidence="4 7" id="KW-0808">Transferase</keyword>
<evidence type="ECO:0000256" key="4">
    <source>
        <dbReference type="ARBA" id="ARBA00022679"/>
    </source>
</evidence>
<dbReference type="Pfam" id="PF00156">
    <property type="entry name" value="Pribosyltran"/>
    <property type="match status" value="1"/>
</dbReference>
<protein>
    <recommendedName>
        <fullName evidence="7">Amidophosphoribosyltransferase</fullName>
        <shortName evidence="7">ATase</shortName>
        <ecNumber evidence="7">2.4.2.14</ecNumber>
    </recommendedName>
    <alternativeName>
        <fullName evidence="7">Glutamine phosphoribosylpyrophosphate amidotransferase</fullName>
        <shortName evidence="7">GPATase</shortName>
    </alternativeName>
</protein>
<dbReference type="STRING" id="1391654.AKJ09_10333"/>
<evidence type="ECO:0000313" key="15">
    <source>
        <dbReference type="Proteomes" id="UP000064967"/>
    </source>
</evidence>
<evidence type="ECO:0000256" key="6">
    <source>
        <dbReference type="ARBA" id="ARBA00022962"/>
    </source>
</evidence>
<feature type="binding site" evidence="7 10">
    <location>
        <position position="390"/>
    </location>
    <ligand>
        <name>Mg(2+)</name>
        <dbReference type="ChEBI" id="CHEBI:18420"/>
    </ligand>
</feature>
<dbReference type="PIRSF" id="PIRSF000485">
    <property type="entry name" value="Amd_phspho_trans"/>
    <property type="match status" value="1"/>
</dbReference>